<evidence type="ECO:0000256" key="8">
    <source>
        <dbReference type="ARBA" id="ARBA00022853"/>
    </source>
</evidence>
<dbReference type="EC" id="2.1.1.361" evidence="3"/>
<reference evidence="15" key="1">
    <citation type="submission" date="2016-01" db="EMBL/GenBank/DDBJ databases">
        <title>Diversity of S-adenosylmethionine dependent methyltransferases of the cryptobiotic chironomid in relation to desiccation stress resistance.</title>
        <authorList>
            <person name="Deviatiiarov R."/>
            <person name="Gusev O."/>
            <person name="Aupov R."/>
            <person name="Cornette R."/>
            <person name="Kikawada T."/>
        </authorList>
    </citation>
    <scope>NUCLEOTIDE SEQUENCE</scope>
</reference>
<dbReference type="GO" id="GO:0005700">
    <property type="term" value="C:polytene chromosome"/>
    <property type="evidence" value="ECO:0007669"/>
    <property type="project" value="TreeGrafter"/>
</dbReference>
<feature type="compositionally biased region" description="Acidic residues" evidence="13">
    <location>
        <begin position="111"/>
        <end position="120"/>
    </location>
</feature>
<dbReference type="EMBL" id="KU659961">
    <property type="protein sequence ID" value="AOG17759.1"/>
    <property type="molecule type" value="mRNA"/>
</dbReference>
<dbReference type="AlphaFoldDB" id="A0A1B3PDI2"/>
<evidence type="ECO:0000256" key="9">
    <source>
        <dbReference type="ARBA" id="ARBA00023015"/>
    </source>
</evidence>
<feature type="region of interest" description="Disordered" evidence="13">
    <location>
        <begin position="100"/>
        <end position="139"/>
    </location>
</feature>
<evidence type="ECO:0000256" key="7">
    <source>
        <dbReference type="ARBA" id="ARBA00022691"/>
    </source>
</evidence>
<dbReference type="GO" id="GO:0140944">
    <property type="term" value="F:histone H4K20 monomethyltransferase activity"/>
    <property type="evidence" value="ECO:0007669"/>
    <property type="project" value="UniProtKB-EC"/>
</dbReference>
<keyword evidence="9" id="KW-0805">Transcription regulation</keyword>
<evidence type="ECO:0000256" key="6">
    <source>
        <dbReference type="ARBA" id="ARBA00022679"/>
    </source>
</evidence>
<evidence type="ECO:0000256" key="5">
    <source>
        <dbReference type="ARBA" id="ARBA00022603"/>
    </source>
</evidence>
<evidence type="ECO:0000256" key="1">
    <source>
        <dbReference type="ARBA" id="ARBA00004123"/>
    </source>
</evidence>
<dbReference type="InterPro" id="IPR047266">
    <property type="entry name" value="KMT5A-like_SET"/>
</dbReference>
<keyword evidence="10" id="KW-0804">Transcription</keyword>
<dbReference type="GO" id="GO:0032259">
    <property type="term" value="P:methylation"/>
    <property type="evidence" value="ECO:0007669"/>
    <property type="project" value="UniProtKB-KW"/>
</dbReference>
<evidence type="ECO:0000313" key="15">
    <source>
        <dbReference type="EMBL" id="AOG17759.1"/>
    </source>
</evidence>
<dbReference type="InterPro" id="IPR051760">
    <property type="entry name" value="KMT5A"/>
</dbReference>
<sequence>MVRGRKPRVQKTTSHGTSSSSPTKKLPTNSLLVNALFEAHDSAFSSPKRKESKIDGVLMENGVGKQTANGKTKPYRPATRSTRKINEYFAKLPANGIIRVQNGHGSHSEDSCDSIEDDRDDTNKTAENVPPGNQTVTSNMPILKPEAQMANTNLFLQEPVLKLEFDKNEAVVMSMSGIGPSTIKSSFLTTEITTKFQTLPPTEYINKVLNVNGSHDGDAPSNEQNGFLLNSDSNSSDSGVVFANGDSDGAVDSNLLKSPMQNGARQKPTTPHRMILCPSPVKIAPSVHNKQTAEIIKASRSKGRAKAKLALTSEEVVQQDHDYYDIKKPQEVKTLNKPSTVESNKKVTEFFTVRRSVRKTKKEVQAERLKDLEQAILEEREEGLEVKVFPNKGRGVISTRPFKRGEFVIEYIGDLISIAEANDREVSYAADDNTGCYMYYFKHNEQQYCIDATAETGKLGRLVNHSRNGNLMTKVVMIGKRPHLVLIAKEDLPAGVEVTYDYGDRSKEALQHHPWLAF</sequence>
<evidence type="ECO:0000256" key="2">
    <source>
        <dbReference type="ARBA" id="ARBA00004286"/>
    </source>
</evidence>
<keyword evidence="5 15" id="KW-0489">Methyltransferase</keyword>
<dbReference type="GO" id="GO:0005634">
    <property type="term" value="C:nucleus"/>
    <property type="evidence" value="ECO:0007669"/>
    <property type="project" value="UniProtKB-SubCell"/>
</dbReference>
<evidence type="ECO:0000256" key="4">
    <source>
        <dbReference type="ARBA" id="ARBA00022454"/>
    </source>
</evidence>
<feature type="domain" description="SET" evidence="14">
    <location>
        <begin position="382"/>
        <end position="503"/>
    </location>
</feature>
<dbReference type="Pfam" id="PF00856">
    <property type="entry name" value="SET"/>
    <property type="match status" value="1"/>
</dbReference>
<evidence type="ECO:0000256" key="3">
    <source>
        <dbReference type="ARBA" id="ARBA00012187"/>
    </source>
</evidence>
<keyword evidence="11" id="KW-0539">Nucleus</keyword>
<dbReference type="CDD" id="cd10528">
    <property type="entry name" value="SET_SETD8"/>
    <property type="match status" value="1"/>
</dbReference>
<name>A0A1B3PDI2_9DIPT</name>
<comment type="subcellular location">
    <subcellularLocation>
        <location evidence="2">Chromosome</location>
    </subcellularLocation>
    <subcellularLocation>
        <location evidence="1">Nucleus</location>
    </subcellularLocation>
</comment>
<comment type="catalytic activity">
    <reaction evidence="12">
        <text>L-lysyl(20)-[histone H4] + S-adenosyl-L-methionine = N(6)-methyl-L-lysyl(20)-[histone H4] + S-adenosyl-L-homocysteine + H(+)</text>
        <dbReference type="Rhea" id="RHEA:60344"/>
        <dbReference type="Rhea" id="RHEA-COMP:15554"/>
        <dbReference type="Rhea" id="RHEA-COMP:15555"/>
        <dbReference type="ChEBI" id="CHEBI:15378"/>
        <dbReference type="ChEBI" id="CHEBI:29969"/>
        <dbReference type="ChEBI" id="CHEBI:57856"/>
        <dbReference type="ChEBI" id="CHEBI:59789"/>
        <dbReference type="ChEBI" id="CHEBI:61929"/>
        <dbReference type="EC" id="2.1.1.361"/>
    </reaction>
</comment>
<keyword evidence="7" id="KW-0949">S-adenosyl-L-methionine</keyword>
<dbReference type="SMART" id="SM00317">
    <property type="entry name" value="SET"/>
    <property type="match status" value="1"/>
</dbReference>
<dbReference type="Gene3D" id="2.170.270.10">
    <property type="entry name" value="SET domain"/>
    <property type="match status" value="1"/>
</dbReference>
<dbReference type="PANTHER" id="PTHR46167:SF1">
    <property type="entry name" value="N-LYSINE METHYLTRANSFERASE KMT5A"/>
    <property type="match status" value="1"/>
</dbReference>
<dbReference type="InterPro" id="IPR016858">
    <property type="entry name" value="KMT5A-like"/>
</dbReference>
<proteinExistence type="evidence at transcript level"/>
<organism evidence="15">
    <name type="scientific">Polypedilum nubifer</name>
    <dbReference type="NCBI Taxonomy" id="54969"/>
    <lineage>
        <taxon>Eukaryota</taxon>
        <taxon>Metazoa</taxon>
        <taxon>Ecdysozoa</taxon>
        <taxon>Arthropoda</taxon>
        <taxon>Hexapoda</taxon>
        <taxon>Insecta</taxon>
        <taxon>Pterygota</taxon>
        <taxon>Neoptera</taxon>
        <taxon>Endopterygota</taxon>
        <taxon>Diptera</taxon>
        <taxon>Nematocera</taxon>
        <taxon>Chironomoidea</taxon>
        <taxon>Chironomidae</taxon>
        <taxon>Chironominae</taxon>
        <taxon>Polypedilum</taxon>
        <taxon>Polypedilum</taxon>
    </lineage>
</organism>
<keyword evidence="8" id="KW-0156">Chromatin regulator</keyword>
<protein>
    <recommendedName>
        <fullName evidence="3">[histone H4]-lysine(20) N-methyltransferase</fullName>
        <ecNumber evidence="3">2.1.1.361</ecNumber>
    </recommendedName>
</protein>
<feature type="region of interest" description="Disordered" evidence="13">
    <location>
        <begin position="1"/>
        <end position="27"/>
    </location>
</feature>
<feature type="non-terminal residue" evidence="15">
    <location>
        <position position="518"/>
    </location>
</feature>
<keyword evidence="6 15" id="KW-0808">Transferase</keyword>
<feature type="compositionally biased region" description="Low complexity" evidence="13">
    <location>
        <begin position="11"/>
        <end position="21"/>
    </location>
</feature>
<dbReference type="GO" id="GO:0006357">
    <property type="term" value="P:regulation of transcription by RNA polymerase II"/>
    <property type="evidence" value="ECO:0007669"/>
    <property type="project" value="TreeGrafter"/>
</dbReference>
<evidence type="ECO:0000256" key="12">
    <source>
        <dbReference type="ARBA" id="ARBA00047784"/>
    </source>
</evidence>
<keyword evidence="4" id="KW-0158">Chromosome</keyword>
<dbReference type="GO" id="GO:0043516">
    <property type="term" value="P:regulation of DNA damage response, signal transduction by p53 class mediator"/>
    <property type="evidence" value="ECO:0007669"/>
    <property type="project" value="TreeGrafter"/>
</dbReference>
<evidence type="ECO:0000256" key="10">
    <source>
        <dbReference type="ARBA" id="ARBA00023163"/>
    </source>
</evidence>
<dbReference type="InterPro" id="IPR046341">
    <property type="entry name" value="SET_dom_sf"/>
</dbReference>
<dbReference type="InterPro" id="IPR001214">
    <property type="entry name" value="SET_dom"/>
</dbReference>
<evidence type="ECO:0000256" key="11">
    <source>
        <dbReference type="ARBA" id="ARBA00023242"/>
    </source>
</evidence>
<dbReference type="PANTHER" id="PTHR46167">
    <property type="entry name" value="N-LYSINE METHYLTRANSFERASE KMT5A"/>
    <property type="match status" value="1"/>
</dbReference>
<feature type="compositionally biased region" description="Polar residues" evidence="13">
    <location>
        <begin position="255"/>
        <end position="269"/>
    </location>
</feature>
<gene>
    <name evidence="15" type="primary">HMT-12</name>
</gene>
<dbReference type="PROSITE" id="PS51571">
    <property type="entry name" value="SAM_MT43_PR_SET"/>
    <property type="match status" value="1"/>
</dbReference>
<evidence type="ECO:0000259" key="14">
    <source>
        <dbReference type="PROSITE" id="PS50280"/>
    </source>
</evidence>
<dbReference type="PROSITE" id="PS50280">
    <property type="entry name" value="SET"/>
    <property type="match status" value="1"/>
</dbReference>
<evidence type="ECO:0000256" key="13">
    <source>
        <dbReference type="SAM" id="MobiDB-lite"/>
    </source>
</evidence>
<feature type="region of interest" description="Disordered" evidence="13">
    <location>
        <begin position="251"/>
        <end position="272"/>
    </location>
</feature>
<dbReference type="SUPFAM" id="SSF82199">
    <property type="entry name" value="SET domain"/>
    <property type="match status" value="1"/>
</dbReference>
<accession>A0A1B3PDI2</accession>